<feature type="signal peptide" evidence="1">
    <location>
        <begin position="1"/>
        <end position="26"/>
    </location>
</feature>
<comment type="caution">
    <text evidence="2">The sequence shown here is derived from an EMBL/GenBank/DDBJ whole genome shotgun (WGS) entry which is preliminary data.</text>
</comment>
<dbReference type="Gene3D" id="2.40.10.10">
    <property type="entry name" value="Trypsin-like serine proteases"/>
    <property type="match status" value="1"/>
</dbReference>
<proteinExistence type="predicted"/>
<evidence type="ECO:0000256" key="1">
    <source>
        <dbReference type="SAM" id="SignalP"/>
    </source>
</evidence>
<dbReference type="InterPro" id="IPR043504">
    <property type="entry name" value="Peptidase_S1_PA_chymotrypsin"/>
</dbReference>
<feature type="chain" id="PRO_5022048158" evidence="1">
    <location>
        <begin position="27"/>
        <end position="275"/>
    </location>
</feature>
<reference evidence="2 3" key="1">
    <citation type="submission" date="2019-06" db="EMBL/GenBank/DDBJ databases">
        <title>Sequencing the genomes of 1000 actinobacteria strains.</title>
        <authorList>
            <person name="Klenk H.-P."/>
        </authorList>
    </citation>
    <scope>NUCLEOTIDE SEQUENCE [LARGE SCALE GENOMIC DNA]</scope>
    <source>
        <strain evidence="2 3">DSM 45679</strain>
    </source>
</reference>
<dbReference type="Proteomes" id="UP000320876">
    <property type="component" value="Unassembled WGS sequence"/>
</dbReference>
<dbReference type="Pfam" id="PF13365">
    <property type="entry name" value="Trypsin_2"/>
    <property type="match status" value="1"/>
</dbReference>
<dbReference type="RefSeq" id="WP_142000153.1">
    <property type="nucleotide sequence ID" value="NZ_VFML01000001.1"/>
</dbReference>
<evidence type="ECO:0000313" key="2">
    <source>
        <dbReference type="EMBL" id="TQJ04479.1"/>
    </source>
</evidence>
<name>A0A542DN09_AMYCI</name>
<dbReference type="OrthoDB" id="3233951at2"/>
<protein>
    <submittedName>
        <fullName evidence="2">Trypsin-like peptidase</fullName>
    </submittedName>
</protein>
<dbReference type="SUPFAM" id="SSF50494">
    <property type="entry name" value="Trypsin-like serine proteases"/>
    <property type="match status" value="1"/>
</dbReference>
<dbReference type="InterPro" id="IPR009003">
    <property type="entry name" value="Peptidase_S1_PA"/>
</dbReference>
<organism evidence="2 3">
    <name type="scientific">Amycolatopsis cihanbeyliensis</name>
    <dbReference type="NCBI Taxonomy" id="1128664"/>
    <lineage>
        <taxon>Bacteria</taxon>
        <taxon>Bacillati</taxon>
        <taxon>Actinomycetota</taxon>
        <taxon>Actinomycetes</taxon>
        <taxon>Pseudonocardiales</taxon>
        <taxon>Pseudonocardiaceae</taxon>
        <taxon>Amycolatopsis</taxon>
    </lineage>
</organism>
<sequence>MTRRWLTALLTALLGALLLVPSPAAATVTARAEVDFRATVALSNCSGSVVRLAGAAADDPALVLSNGHCLQAGFPEPGEVIIDRPSQRQFRLLTADGRGELGTLRASRLVYATMTETDVSLYRLRRSYAELEQAYGVRPLRLASATADEGTAISVVSGYWKRIYSCTVDGFVHELREAGWTWRDSIRYTPSCDTIGGTSGSPIIDRDSGEVVGVNNTGNEDGQRCTLNNPCEVDEHGNVTVRHGTNYGQQTYRFYGCLIAGSRIDLTRPDCHLPS</sequence>
<evidence type="ECO:0000313" key="3">
    <source>
        <dbReference type="Proteomes" id="UP000320876"/>
    </source>
</evidence>
<dbReference type="EMBL" id="VFML01000001">
    <property type="protein sequence ID" value="TQJ04479.1"/>
    <property type="molecule type" value="Genomic_DNA"/>
</dbReference>
<keyword evidence="3" id="KW-1185">Reference proteome</keyword>
<keyword evidence="1" id="KW-0732">Signal</keyword>
<gene>
    <name evidence="2" type="ORF">FB471_4275</name>
</gene>
<dbReference type="AlphaFoldDB" id="A0A542DN09"/>
<accession>A0A542DN09</accession>